<dbReference type="Pfam" id="PF10728">
    <property type="entry name" value="DUF2520"/>
    <property type="match status" value="1"/>
</dbReference>
<dbReference type="PANTHER" id="PTHR39321:SF3">
    <property type="entry name" value="PHOSPHOPANTETHEINE ADENYLYLTRANSFERASE"/>
    <property type="match status" value="1"/>
</dbReference>
<organism evidence="14 15">
    <name type="scientific">Enhygromyxa salina</name>
    <dbReference type="NCBI Taxonomy" id="215803"/>
    <lineage>
        <taxon>Bacteria</taxon>
        <taxon>Pseudomonadati</taxon>
        <taxon>Myxococcota</taxon>
        <taxon>Polyangia</taxon>
        <taxon>Nannocystales</taxon>
        <taxon>Nannocystaceae</taxon>
        <taxon>Enhygromyxa</taxon>
    </lineage>
</organism>
<dbReference type="Gene3D" id="1.10.1040.20">
    <property type="entry name" value="ProC-like, C-terminal domain"/>
    <property type="match status" value="1"/>
</dbReference>
<protein>
    <recommendedName>
        <fullName evidence="11">Probable nicotinate-nucleotide adenylyltransferase</fullName>
        <ecNumber evidence="11">2.7.7.18</ecNumber>
    </recommendedName>
    <alternativeName>
        <fullName evidence="11">Deamido-NAD(+) diphosphorylase</fullName>
    </alternativeName>
    <alternativeName>
        <fullName evidence="11">Deamido-NAD(+) pyrophosphorylase</fullName>
    </alternativeName>
    <alternativeName>
        <fullName evidence="11">Nicotinate mononucleotide adenylyltransferase</fullName>
        <shortName evidence="11">NaMN adenylyltransferase</shortName>
    </alternativeName>
</protein>
<evidence type="ECO:0000259" key="12">
    <source>
        <dbReference type="Pfam" id="PF01467"/>
    </source>
</evidence>
<feature type="domain" description="DUF2520" evidence="13">
    <location>
        <begin position="349"/>
        <end position="452"/>
    </location>
</feature>
<dbReference type="UniPathway" id="UPA00253">
    <property type="reaction ID" value="UER00332"/>
</dbReference>
<dbReference type="CDD" id="cd02165">
    <property type="entry name" value="NMNAT"/>
    <property type="match status" value="1"/>
</dbReference>
<dbReference type="Gene3D" id="3.40.50.720">
    <property type="entry name" value="NAD(P)-binding Rossmann-like Domain"/>
    <property type="match status" value="1"/>
</dbReference>
<dbReference type="InterPro" id="IPR018931">
    <property type="entry name" value="DUF2520"/>
</dbReference>
<dbReference type="HAMAP" id="MF_00244">
    <property type="entry name" value="NaMN_adenylyltr"/>
    <property type="match status" value="1"/>
</dbReference>
<comment type="similarity">
    <text evidence="3 11">Belongs to the NadD family.</text>
</comment>
<evidence type="ECO:0000256" key="6">
    <source>
        <dbReference type="ARBA" id="ARBA00022695"/>
    </source>
</evidence>
<dbReference type="GO" id="GO:0009435">
    <property type="term" value="P:NAD+ biosynthetic process"/>
    <property type="evidence" value="ECO:0007669"/>
    <property type="project" value="UniProtKB-UniRule"/>
</dbReference>
<name>A0A2S9YXU9_9BACT</name>
<dbReference type="EMBL" id="PVNL01000007">
    <property type="protein sequence ID" value="PRQ09918.1"/>
    <property type="molecule type" value="Genomic_DNA"/>
</dbReference>
<dbReference type="Gene3D" id="3.40.50.620">
    <property type="entry name" value="HUPs"/>
    <property type="match status" value="1"/>
</dbReference>
<gene>
    <name evidence="11 14" type="primary">nadD</name>
    <name evidence="14" type="ORF">ENSA7_03330</name>
</gene>
<dbReference type="Proteomes" id="UP000238823">
    <property type="component" value="Unassembled WGS sequence"/>
</dbReference>
<evidence type="ECO:0000256" key="5">
    <source>
        <dbReference type="ARBA" id="ARBA00022679"/>
    </source>
</evidence>
<keyword evidence="4 11" id="KW-0662">Pyridine nucleotide biosynthesis</keyword>
<dbReference type="InterPro" id="IPR008927">
    <property type="entry name" value="6-PGluconate_DH-like_C_sf"/>
</dbReference>
<evidence type="ECO:0000256" key="1">
    <source>
        <dbReference type="ARBA" id="ARBA00002324"/>
    </source>
</evidence>
<comment type="function">
    <text evidence="1 11">Catalyzes the reversible adenylation of nicotinate mononucleotide (NaMN) to nicotinic acid adenine dinucleotide (NaAD).</text>
</comment>
<evidence type="ECO:0000256" key="4">
    <source>
        <dbReference type="ARBA" id="ARBA00022642"/>
    </source>
</evidence>
<dbReference type="InterPro" id="IPR005248">
    <property type="entry name" value="NadD/NMNAT"/>
</dbReference>
<dbReference type="InterPro" id="IPR014729">
    <property type="entry name" value="Rossmann-like_a/b/a_fold"/>
</dbReference>
<evidence type="ECO:0000256" key="7">
    <source>
        <dbReference type="ARBA" id="ARBA00022741"/>
    </source>
</evidence>
<reference evidence="14 15" key="1">
    <citation type="submission" date="2018-03" db="EMBL/GenBank/DDBJ databases">
        <title>Draft Genome Sequences of the Obligatory Marine Myxobacteria Enhygromyxa salina SWB007.</title>
        <authorList>
            <person name="Poehlein A."/>
            <person name="Moghaddam J.A."/>
            <person name="Harms H."/>
            <person name="Alanjari M."/>
            <person name="Koenig G.M."/>
            <person name="Daniel R."/>
            <person name="Schaeberle T.F."/>
        </authorList>
    </citation>
    <scope>NUCLEOTIDE SEQUENCE [LARGE SCALE GENOMIC DNA]</scope>
    <source>
        <strain evidence="14 15">SWB007</strain>
    </source>
</reference>
<keyword evidence="5 11" id="KW-0808">Transferase</keyword>
<evidence type="ECO:0000256" key="9">
    <source>
        <dbReference type="ARBA" id="ARBA00023027"/>
    </source>
</evidence>
<dbReference type="RefSeq" id="WP_181232926.1">
    <property type="nucleotide sequence ID" value="NZ_PVNL01000007.1"/>
</dbReference>
<evidence type="ECO:0000256" key="11">
    <source>
        <dbReference type="HAMAP-Rule" id="MF_00244"/>
    </source>
</evidence>
<keyword evidence="6 11" id="KW-0548">Nucleotidyltransferase</keyword>
<dbReference type="SUPFAM" id="SSF52374">
    <property type="entry name" value="Nucleotidylyl transferase"/>
    <property type="match status" value="1"/>
</dbReference>
<evidence type="ECO:0000313" key="14">
    <source>
        <dbReference type="EMBL" id="PRQ09918.1"/>
    </source>
</evidence>
<evidence type="ECO:0000259" key="13">
    <source>
        <dbReference type="Pfam" id="PF10728"/>
    </source>
</evidence>
<comment type="pathway">
    <text evidence="2 11">Cofactor biosynthesis; NAD(+) biosynthesis; deamido-NAD(+) from nicotinate D-ribonucleotide: step 1/1.</text>
</comment>
<dbReference type="GO" id="GO:0004515">
    <property type="term" value="F:nicotinate-nucleotide adenylyltransferase activity"/>
    <property type="evidence" value="ECO:0007669"/>
    <property type="project" value="UniProtKB-UniRule"/>
</dbReference>
<dbReference type="SUPFAM" id="SSF48179">
    <property type="entry name" value="6-phosphogluconate dehydrogenase C-terminal domain-like"/>
    <property type="match status" value="1"/>
</dbReference>
<dbReference type="InterPro" id="IPR004821">
    <property type="entry name" value="Cyt_trans-like"/>
</dbReference>
<sequence>MSDTRPALAVLGGSFNPPHLGHALLPGYLLARADAARVVVAPCFDHPLGKSLAPFERRMSWVRAAMAAYDTRVEVSAIEAELADERGGRPSYTLELLETLAAREPGFRVRLVVGSDITSSGETERWHRWDEIVARFDPIVVPRAGWSAPGAAALPEVNSTAVREQIAAIRAGGPDADRARASLRGAVPAAVAVALERWVAGDEPRVWVIGHGHVAAHAVPWLRDRGFEVEQLGARALVDGAAKPSSSAPPPAGVWLLCRDDALAKVDAALVGRLPSSTPVLHAAGARLARLALPALHAAGHPLGTLHPICSLRRERPRSRLSTASFGLGGDVAARRFGATLIGDAPRLDLGHLDQRGRLAYHAACALVANHLAVLEDRGLAVLRGLGLGTDAAIERALGDLMLGSLENLLALGIPAGVTGPLARGDRATVEAHLAALDDGATRSLYAQLSERLATLLG</sequence>
<dbReference type="GO" id="GO:0005524">
    <property type="term" value="F:ATP binding"/>
    <property type="evidence" value="ECO:0007669"/>
    <property type="project" value="UniProtKB-KW"/>
</dbReference>
<keyword evidence="8 11" id="KW-0067">ATP-binding</keyword>
<feature type="domain" description="Cytidyltransferase-like" evidence="12">
    <location>
        <begin position="10"/>
        <end position="164"/>
    </location>
</feature>
<evidence type="ECO:0000256" key="10">
    <source>
        <dbReference type="ARBA" id="ARBA00048721"/>
    </source>
</evidence>
<dbReference type="AlphaFoldDB" id="A0A2S9YXU9"/>
<proteinExistence type="inferred from homology"/>
<keyword evidence="9 11" id="KW-0520">NAD</keyword>
<comment type="catalytic activity">
    <reaction evidence="10 11">
        <text>nicotinate beta-D-ribonucleotide + ATP + H(+) = deamido-NAD(+) + diphosphate</text>
        <dbReference type="Rhea" id="RHEA:22860"/>
        <dbReference type="ChEBI" id="CHEBI:15378"/>
        <dbReference type="ChEBI" id="CHEBI:30616"/>
        <dbReference type="ChEBI" id="CHEBI:33019"/>
        <dbReference type="ChEBI" id="CHEBI:57502"/>
        <dbReference type="ChEBI" id="CHEBI:58437"/>
        <dbReference type="EC" id="2.7.7.18"/>
    </reaction>
</comment>
<evidence type="ECO:0000256" key="3">
    <source>
        <dbReference type="ARBA" id="ARBA00009014"/>
    </source>
</evidence>
<evidence type="ECO:0000256" key="2">
    <source>
        <dbReference type="ARBA" id="ARBA00005019"/>
    </source>
</evidence>
<dbReference type="EC" id="2.7.7.18" evidence="11"/>
<accession>A0A2S9YXU9</accession>
<dbReference type="PANTHER" id="PTHR39321">
    <property type="entry name" value="NICOTINATE-NUCLEOTIDE ADENYLYLTRANSFERASE-RELATED"/>
    <property type="match status" value="1"/>
</dbReference>
<evidence type="ECO:0000313" key="15">
    <source>
        <dbReference type="Proteomes" id="UP000238823"/>
    </source>
</evidence>
<keyword evidence="7 11" id="KW-0547">Nucleotide-binding</keyword>
<dbReference type="InterPro" id="IPR037108">
    <property type="entry name" value="TM1727-like_C_sf"/>
</dbReference>
<comment type="caution">
    <text evidence="14">The sequence shown here is derived from an EMBL/GenBank/DDBJ whole genome shotgun (WGS) entry which is preliminary data.</text>
</comment>
<evidence type="ECO:0000256" key="8">
    <source>
        <dbReference type="ARBA" id="ARBA00022840"/>
    </source>
</evidence>
<dbReference type="Pfam" id="PF01467">
    <property type="entry name" value="CTP_transf_like"/>
    <property type="match status" value="1"/>
</dbReference>